<keyword evidence="5" id="KW-1015">Disulfide bond</keyword>
<keyword evidence="3" id="KW-0646">Protease inhibitor</keyword>
<evidence type="ECO:0000256" key="7">
    <source>
        <dbReference type="ARBA" id="ARBA00034146"/>
    </source>
</evidence>
<evidence type="ECO:0000256" key="1">
    <source>
        <dbReference type="ARBA" id="ARBA00004613"/>
    </source>
</evidence>
<dbReference type="Proteomes" id="UP000094527">
    <property type="component" value="Unassembled WGS sequence"/>
</dbReference>
<dbReference type="PROSITE" id="PS50279">
    <property type="entry name" value="BPTI_KUNITZ_2"/>
    <property type="match status" value="1"/>
</dbReference>
<organism evidence="10 11">
    <name type="scientific">Orchesella cincta</name>
    <name type="common">Springtail</name>
    <name type="synonym">Podura cincta</name>
    <dbReference type="NCBI Taxonomy" id="48709"/>
    <lineage>
        <taxon>Eukaryota</taxon>
        <taxon>Metazoa</taxon>
        <taxon>Ecdysozoa</taxon>
        <taxon>Arthropoda</taxon>
        <taxon>Hexapoda</taxon>
        <taxon>Collembola</taxon>
        <taxon>Entomobryomorpha</taxon>
        <taxon>Entomobryoidea</taxon>
        <taxon>Orchesellidae</taxon>
        <taxon>Orchesellinae</taxon>
        <taxon>Orchesella</taxon>
    </lineage>
</organism>
<keyword evidence="6" id="KW-0800">Toxin</keyword>
<dbReference type="OrthoDB" id="4473401at2759"/>
<name>A0A1D2ND77_ORCCI</name>
<keyword evidence="2" id="KW-0964">Secreted</keyword>
<dbReference type="InterPro" id="IPR002223">
    <property type="entry name" value="Kunitz_BPTI"/>
</dbReference>
<proteinExistence type="predicted"/>
<evidence type="ECO:0000256" key="3">
    <source>
        <dbReference type="ARBA" id="ARBA00022690"/>
    </source>
</evidence>
<accession>A0A1D2ND77</accession>
<evidence type="ECO:0000259" key="9">
    <source>
        <dbReference type="PROSITE" id="PS50279"/>
    </source>
</evidence>
<evidence type="ECO:0000256" key="2">
    <source>
        <dbReference type="ARBA" id="ARBA00022525"/>
    </source>
</evidence>
<dbReference type="GO" id="GO:0004867">
    <property type="term" value="F:serine-type endopeptidase inhibitor activity"/>
    <property type="evidence" value="ECO:0007669"/>
    <property type="project" value="UniProtKB-KW"/>
</dbReference>
<evidence type="ECO:0000313" key="10">
    <source>
        <dbReference type="EMBL" id="ODN03213.1"/>
    </source>
</evidence>
<dbReference type="Pfam" id="PF00014">
    <property type="entry name" value="Kunitz_BPTI"/>
    <property type="match status" value="1"/>
</dbReference>
<dbReference type="EMBL" id="LJIJ01000082">
    <property type="protein sequence ID" value="ODN03213.1"/>
    <property type="molecule type" value="Genomic_DNA"/>
</dbReference>
<reference evidence="10 11" key="1">
    <citation type="journal article" date="2016" name="Genome Biol. Evol.">
        <title>Gene Family Evolution Reflects Adaptation to Soil Environmental Stressors in the Genome of the Collembolan Orchesella cincta.</title>
        <authorList>
            <person name="Faddeeva-Vakhrusheva A."/>
            <person name="Derks M.F."/>
            <person name="Anvar S.Y."/>
            <person name="Agamennone V."/>
            <person name="Suring W."/>
            <person name="Smit S."/>
            <person name="van Straalen N.M."/>
            <person name="Roelofs D."/>
        </authorList>
    </citation>
    <scope>NUCLEOTIDE SEQUENCE [LARGE SCALE GENOMIC DNA]</scope>
    <source>
        <tissue evidence="10">Mixed pool</tissue>
    </source>
</reference>
<dbReference type="PANTHER" id="PTHR10083:SF376">
    <property type="entry name" value="SERINE PEPTIDASE INHIBITOR, KUNITZ TYPE, 3"/>
    <property type="match status" value="1"/>
</dbReference>
<feature type="signal peptide" evidence="8">
    <location>
        <begin position="1"/>
        <end position="27"/>
    </location>
</feature>
<dbReference type="AlphaFoldDB" id="A0A1D2ND77"/>
<gene>
    <name evidence="10" type="ORF">Ocin01_03450</name>
</gene>
<feature type="domain" description="BPTI/Kunitz inhibitor" evidence="9">
    <location>
        <begin position="34"/>
        <end position="86"/>
    </location>
</feature>
<keyword evidence="6" id="KW-1199">Hemostasis impairing toxin</keyword>
<comment type="caution">
    <text evidence="10">The sequence shown here is derived from an EMBL/GenBank/DDBJ whole genome shotgun (WGS) entry which is preliminary data.</text>
</comment>
<dbReference type="GO" id="GO:0005615">
    <property type="term" value="C:extracellular space"/>
    <property type="evidence" value="ECO:0007669"/>
    <property type="project" value="TreeGrafter"/>
</dbReference>
<evidence type="ECO:0000256" key="5">
    <source>
        <dbReference type="ARBA" id="ARBA00023157"/>
    </source>
</evidence>
<keyword evidence="4" id="KW-0722">Serine protease inhibitor</keyword>
<keyword evidence="8" id="KW-0732">Signal</keyword>
<protein>
    <submittedName>
        <fullName evidence="10">Kunitz-type serine protease inhibitor bitisilin-3</fullName>
    </submittedName>
</protein>
<comment type="subcellular location">
    <subcellularLocation>
        <location evidence="1">Secreted</location>
    </subcellularLocation>
</comment>
<evidence type="ECO:0000313" key="11">
    <source>
        <dbReference type="Proteomes" id="UP000094527"/>
    </source>
</evidence>
<sequence length="89" mass="9781">MSKSSKISIAIAMLAISTLFSINTASAESDIDPCTLPKDQGDETSWVRGGHYYYNSESKQCEFLDWKGGSSNANNFKTKEDCEQACVKT</sequence>
<evidence type="ECO:0000256" key="6">
    <source>
        <dbReference type="ARBA" id="ARBA00023240"/>
    </source>
</evidence>
<evidence type="ECO:0000256" key="4">
    <source>
        <dbReference type="ARBA" id="ARBA00022900"/>
    </source>
</evidence>
<dbReference type="InterPro" id="IPR050098">
    <property type="entry name" value="TFPI/VKTCI-like"/>
</dbReference>
<feature type="chain" id="PRO_5008905386" evidence="8">
    <location>
        <begin position="28"/>
        <end position="89"/>
    </location>
</feature>
<dbReference type="CDD" id="cd00109">
    <property type="entry name" value="Kunitz-type"/>
    <property type="match status" value="1"/>
</dbReference>
<dbReference type="PANTHER" id="PTHR10083">
    <property type="entry name" value="KUNITZ-TYPE PROTEASE INHIBITOR-RELATED"/>
    <property type="match status" value="1"/>
</dbReference>
<keyword evidence="11" id="KW-1185">Reference proteome</keyword>
<dbReference type="SUPFAM" id="SSF57362">
    <property type="entry name" value="BPTI-like"/>
    <property type="match status" value="1"/>
</dbReference>
<dbReference type="Gene3D" id="4.10.410.10">
    <property type="entry name" value="Pancreatic trypsin inhibitor Kunitz domain"/>
    <property type="match status" value="1"/>
</dbReference>
<keyword evidence="7" id="KW-1203">Blood coagulation cascade inhibiting toxin</keyword>
<dbReference type="InterPro" id="IPR036880">
    <property type="entry name" value="Kunitz_BPTI_sf"/>
</dbReference>
<evidence type="ECO:0000256" key="8">
    <source>
        <dbReference type="SAM" id="SignalP"/>
    </source>
</evidence>
<dbReference type="SMART" id="SM00131">
    <property type="entry name" value="KU"/>
    <property type="match status" value="1"/>
</dbReference>